<protein>
    <submittedName>
        <fullName evidence="1">Uncharacterized protein</fullName>
    </submittedName>
</protein>
<gene>
    <name evidence="1" type="ORF">FA584_14125</name>
</gene>
<sequence length="67" mass="8130">MTTLQAEIVATLYSVYKDLKSMQQKISSQILINEARNNWHDRKKTIEIEKWERAIEWMKEKQLISYE</sequence>
<dbReference type="EMBL" id="CP039734">
    <property type="protein sequence ID" value="QNA70446.1"/>
    <property type="molecule type" value="Genomic_DNA"/>
</dbReference>
<name>A0AA92G6S5_9BACT</name>
<evidence type="ECO:0000313" key="2">
    <source>
        <dbReference type="Proteomes" id="UP000502831"/>
    </source>
</evidence>
<proteinExistence type="predicted"/>
<dbReference type="Proteomes" id="UP000502831">
    <property type="component" value="Chromosome"/>
</dbReference>
<dbReference type="RefSeq" id="WP_191342057.1">
    <property type="nucleotide sequence ID" value="NZ_CP039734.2"/>
</dbReference>
<evidence type="ECO:0000313" key="1">
    <source>
        <dbReference type="EMBL" id="QNA70446.1"/>
    </source>
</evidence>
<accession>A0AA92G6S5</accession>
<organism evidence="1 2">
    <name type="scientific">Sulfurospirillum diekertiae</name>
    <dbReference type="NCBI Taxonomy" id="1854492"/>
    <lineage>
        <taxon>Bacteria</taxon>
        <taxon>Pseudomonadati</taxon>
        <taxon>Campylobacterota</taxon>
        <taxon>Epsilonproteobacteria</taxon>
        <taxon>Campylobacterales</taxon>
        <taxon>Sulfurospirillaceae</taxon>
        <taxon>Sulfurospirillum</taxon>
    </lineage>
</organism>
<reference evidence="1 2" key="1">
    <citation type="journal article" date="2017" name="Environ. Sci. Technol.">
        <title>Organohalide Respiration with Chlorinated Ethenes under Low pH Conditions.</title>
        <authorList>
            <person name="Yang Y."/>
            <person name="Capiro N.L."/>
            <person name="Marcet T.F."/>
            <person name="Yan J."/>
            <person name="Pennell K.D."/>
            <person name="Loffler F.E."/>
        </authorList>
    </citation>
    <scope>NUCLEOTIDE SEQUENCE [LARGE SCALE GENOMIC DNA]</scope>
    <source>
        <strain evidence="1 2">ACSDCE</strain>
    </source>
</reference>
<dbReference type="AlphaFoldDB" id="A0AA92G6S5"/>